<reference evidence="2 3" key="1">
    <citation type="journal article" date="2020" name="Front. Microbiol.">
        <title>Genetic Organization of the aprX-lipA2 Operon Affects the Proteolytic Potential of Pseudomonas Species in Milk.</title>
        <authorList>
            <person name="Maier C."/>
            <person name="Huptas C."/>
            <person name="von Neubeck M."/>
            <person name="Scherer S."/>
            <person name="Wenning M."/>
            <person name="Lucking G."/>
        </authorList>
    </citation>
    <scope>NUCLEOTIDE SEQUENCE [LARGE SCALE GENOMIC DNA]</scope>
    <source>
        <strain evidence="2 3">WS 5404</strain>
    </source>
</reference>
<keyword evidence="1" id="KW-0175">Coiled coil</keyword>
<dbReference type="Proteomes" id="UP000586252">
    <property type="component" value="Unassembled WGS sequence"/>
</dbReference>
<dbReference type="RefSeq" id="WP_057711993.1">
    <property type="nucleotide sequence ID" value="NZ_JAAQYI010000022.1"/>
</dbReference>
<dbReference type="EMBL" id="JAAQYI010000022">
    <property type="protein sequence ID" value="NNA82962.1"/>
    <property type="molecule type" value="Genomic_DNA"/>
</dbReference>
<gene>
    <name evidence="2" type="ORF">HBO30_30160</name>
</gene>
<dbReference type="AlphaFoldDB" id="A0A7Y1MJI3"/>
<feature type="coiled-coil region" evidence="1">
    <location>
        <begin position="61"/>
        <end position="88"/>
    </location>
</feature>
<dbReference type="GeneID" id="45736311"/>
<sequence>MNSAVKDIREVACIAINELSCCKETLFQIEALFFAMQNEGLARDTLDQLIVLGAGIAGDLANDEERNLETLRADLDAAKSALRNAESQNVARNSEGQP</sequence>
<evidence type="ECO:0000313" key="2">
    <source>
        <dbReference type="EMBL" id="NNA82962.1"/>
    </source>
</evidence>
<evidence type="ECO:0000256" key="1">
    <source>
        <dbReference type="SAM" id="Coils"/>
    </source>
</evidence>
<accession>A0A7Y1MJI3</accession>
<comment type="caution">
    <text evidence="2">The sequence shown here is derived from an EMBL/GenBank/DDBJ whole genome shotgun (WGS) entry which is preliminary data.</text>
</comment>
<proteinExistence type="predicted"/>
<protein>
    <submittedName>
        <fullName evidence="2">Uncharacterized protein</fullName>
    </submittedName>
</protein>
<evidence type="ECO:0000313" key="3">
    <source>
        <dbReference type="Proteomes" id="UP000586252"/>
    </source>
</evidence>
<name>A0A7Y1MJI3_9PSED</name>
<organism evidence="2 3">
    <name type="scientific">Pseudomonas lactis</name>
    <dbReference type="NCBI Taxonomy" id="1615674"/>
    <lineage>
        <taxon>Bacteria</taxon>
        <taxon>Pseudomonadati</taxon>
        <taxon>Pseudomonadota</taxon>
        <taxon>Gammaproteobacteria</taxon>
        <taxon>Pseudomonadales</taxon>
        <taxon>Pseudomonadaceae</taxon>
        <taxon>Pseudomonas</taxon>
    </lineage>
</organism>